<dbReference type="SMART" id="SM00895">
    <property type="entry name" value="FCD"/>
    <property type="match status" value="1"/>
</dbReference>
<dbReference type="InterPro" id="IPR011711">
    <property type="entry name" value="GntR_C"/>
</dbReference>
<dbReference type="InterPro" id="IPR036390">
    <property type="entry name" value="WH_DNA-bd_sf"/>
</dbReference>
<evidence type="ECO:0000259" key="4">
    <source>
        <dbReference type="PROSITE" id="PS50949"/>
    </source>
</evidence>
<dbReference type="CDD" id="cd07377">
    <property type="entry name" value="WHTH_GntR"/>
    <property type="match status" value="1"/>
</dbReference>
<name>A0A157L8J0_9BORD</name>
<dbReference type="RefSeq" id="WP_066407844.1">
    <property type="nucleotide sequence ID" value="NZ_FKBS01000007.1"/>
</dbReference>
<feature type="domain" description="HTH gntR-type" evidence="4">
    <location>
        <begin position="10"/>
        <end position="77"/>
    </location>
</feature>
<dbReference type="InterPro" id="IPR008920">
    <property type="entry name" value="TF_FadR/GntR_C"/>
</dbReference>
<reference evidence="5 6" key="1">
    <citation type="submission" date="2016-03" db="EMBL/GenBank/DDBJ databases">
        <authorList>
            <consortium name="Pathogen Informatics"/>
        </authorList>
    </citation>
    <scope>NUCLEOTIDE SEQUENCE [LARGE SCALE GENOMIC DNA]</scope>
    <source>
        <strain evidence="5 6">NCTC13364</strain>
    </source>
</reference>
<proteinExistence type="predicted"/>
<keyword evidence="2" id="KW-0238">DNA-binding</keyword>
<dbReference type="PRINTS" id="PR00035">
    <property type="entry name" value="HTHGNTR"/>
</dbReference>
<keyword evidence="3" id="KW-0804">Transcription</keyword>
<gene>
    <name evidence="5" type="primary">ydfH_2</name>
    <name evidence="5" type="ORF">SAMEA1982600_00627</name>
</gene>
<evidence type="ECO:0000256" key="1">
    <source>
        <dbReference type="ARBA" id="ARBA00023015"/>
    </source>
</evidence>
<dbReference type="GO" id="GO:0003700">
    <property type="term" value="F:DNA-binding transcription factor activity"/>
    <property type="evidence" value="ECO:0007669"/>
    <property type="project" value="InterPro"/>
</dbReference>
<dbReference type="AlphaFoldDB" id="A0A157L8J0"/>
<dbReference type="SMART" id="SM00345">
    <property type="entry name" value="HTH_GNTR"/>
    <property type="match status" value="1"/>
</dbReference>
<dbReference type="OrthoDB" id="9799812at2"/>
<dbReference type="EMBL" id="FKBS01000007">
    <property type="protein sequence ID" value="SAH93153.1"/>
    <property type="molecule type" value="Genomic_DNA"/>
</dbReference>
<dbReference type="InterPro" id="IPR036388">
    <property type="entry name" value="WH-like_DNA-bd_sf"/>
</dbReference>
<keyword evidence="1" id="KW-0805">Transcription regulation</keyword>
<dbReference type="Gene3D" id="1.10.10.10">
    <property type="entry name" value="Winged helix-like DNA-binding domain superfamily/Winged helix DNA-binding domain"/>
    <property type="match status" value="1"/>
</dbReference>
<dbReference type="PROSITE" id="PS50949">
    <property type="entry name" value="HTH_GNTR"/>
    <property type="match status" value="1"/>
</dbReference>
<dbReference type="InterPro" id="IPR000524">
    <property type="entry name" value="Tscrpt_reg_HTH_GntR"/>
</dbReference>
<evidence type="ECO:0000313" key="6">
    <source>
        <dbReference type="Proteomes" id="UP000077037"/>
    </source>
</evidence>
<dbReference type="SUPFAM" id="SSF48008">
    <property type="entry name" value="GntR ligand-binding domain-like"/>
    <property type="match status" value="1"/>
</dbReference>
<sequence>MQSSEISTRLDNKDHVYLTIKEAIRDGRYPAGESLREQQVAESLGVSRTPVREAFRRLGAEGWLEVRPNYGVRVKVWSAQDVREIFEARVLIEPYLAGRAATRLPSERIDELMRLAESMKEIARDTPTADTVQAWYLANGAFHDILMQGGENVRLAQALRTMKEVPLIKWTFRNFDPEDRQRAVRQHIEIAHAVAQRDAALTESIMRSHMLGAQASVLRHLATEAGAIADLSRQT</sequence>
<dbReference type="Pfam" id="PF07729">
    <property type="entry name" value="FCD"/>
    <property type="match status" value="1"/>
</dbReference>
<dbReference type="Pfam" id="PF00392">
    <property type="entry name" value="GntR"/>
    <property type="match status" value="1"/>
</dbReference>
<evidence type="ECO:0000256" key="3">
    <source>
        <dbReference type="ARBA" id="ARBA00023163"/>
    </source>
</evidence>
<accession>A0A157L8J0</accession>
<evidence type="ECO:0000256" key="2">
    <source>
        <dbReference type="ARBA" id="ARBA00023125"/>
    </source>
</evidence>
<protein>
    <submittedName>
        <fullName evidence="5">GntR family transcriptional regulator</fullName>
    </submittedName>
</protein>
<dbReference type="SUPFAM" id="SSF46785">
    <property type="entry name" value="Winged helix' DNA-binding domain"/>
    <property type="match status" value="1"/>
</dbReference>
<dbReference type="PANTHER" id="PTHR43537">
    <property type="entry name" value="TRANSCRIPTIONAL REGULATOR, GNTR FAMILY"/>
    <property type="match status" value="1"/>
</dbReference>
<dbReference type="Proteomes" id="UP000077037">
    <property type="component" value="Unassembled WGS sequence"/>
</dbReference>
<dbReference type="PANTHER" id="PTHR43537:SF24">
    <property type="entry name" value="GLUCONATE OPERON TRANSCRIPTIONAL REPRESSOR"/>
    <property type="match status" value="1"/>
</dbReference>
<dbReference type="GO" id="GO:0003677">
    <property type="term" value="F:DNA binding"/>
    <property type="evidence" value="ECO:0007669"/>
    <property type="project" value="UniProtKB-KW"/>
</dbReference>
<evidence type="ECO:0000313" key="5">
    <source>
        <dbReference type="EMBL" id="SAH93153.1"/>
    </source>
</evidence>
<dbReference type="Gene3D" id="1.20.120.530">
    <property type="entry name" value="GntR ligand-binding domain-like"/>
    <property type="match status" value="1"/>
</dbReference>
<organism evidence="5 6">
    <name type="scientific">Bordetella ansorpii</name>
    <dbReference type="NCBI Taxonomy" id="288768"/>
    <lineage>
        <taxon>Bacteria</taxon>
        <taxon>Pseudomonadati</taxon>
        <taxon>Pseudomonadota</taxon>
        <taxon>Betaproteobacteria</taxon>
        <taxon>Burkholderiales</taxon>
        <taxon>Alcaligenaceae</taxon>
        <taxon>Bordetella</taxon>
    </lineage>
</organism>